<dbReference type="OrthoDB" id="9810847at2"/>
<dbReference type="InterPro" id="IPR007165">
    <property type="entry name" value="Phage_holin_4_2"/>
</dbReference>
<organism evidence="2 7">
    <name type="scientific">Carbonactinospora thermoautotrophica</name>
    <dbReference type="NCBI Taxonomy" id="1469144"/>
    <lineage>
        <taxon>Bacteria</taxon>
        <taxon>Bacillati</taxon>
        <taxon>Actinomycetota</taxon>
        <taxon>Actinomycetes</taxon>
        <taxon>Kitasatosporales</taxon>
        <taxon>Carbonactinosporaceae</taxon>
        <taxon>Carbonactinospora</taxon>
    </lineage>
</organism>
<name>A0A132MJ22_9ACTN</name>
<keyword evidence="1" id="KW-1133">Transmembrane helix</keyword>
<feature type="transmembrane region" description="Helical" evidence="1">
    <location>
        <begin position="35"/>
        <end position="52"/>
    </location>
</feature>
<evidence type="ECO:0000313" key="4">
    <source>
        <dbReference type="EMBL" id="KWX07405.1"/>
    </source>
</evidence>
<gene>
    <name evidence="3" type="ORF">LI90_43</name>
    <name evidence="2" type="ORF">TH66_20615</name>
    <name evidence="4" type="ORF">TR74_18845</name>
</gene>
<dbReference type="Proteomes" id="UP000070598">
    <property type="component" value="Unassembled WGS sequence"/>
</dbReference>
<keyword evidence="5" id="KW-1185">Reference proteome</keyword>
<proteinExistence type="predicted"/>
<dbReference type="AlphaFoldDB" id="A0A132MJ22"/>
<evidence type="ECO:0000313" key="2">
    <source>
        <dbReference type="EMBL" id="KWW97836.1"/>
    </source>
</evidence>
<dbReference type="EMBL" id="JYIJ01000019">
    <property type="protein sequence ID" value="KWW97836.1"/>
    <property type="molecule type" value="Genomic_DNA"/>
</dbReference>
<reference evidence="6" key="2">
    <citation type="submission" date="2015-02" db="EMBL/GenBank/DDBJ databases">
        <title>Physiological reanalysis, assessment of diazotrophy, and genome sequences of multiple isolates of Streptomyces thermoautotrophicus.</title>
        <authorList>
            <person name="MacKellar D.C."/>
            <person name="Lieber L."/>
            <person name="Norman J."/>
            <person name="Bolger A."/>
            <person name="Tobin C."/>
            <person name="Murray J.W."/>
            <person name="Friesen M."/>
            <person name="Prell J."/>
        </authorList>
    </citation>
    <scope>NUCLEOTIDE SEQUENCE [LARGE SCALE GENOMIC DNA]</scope>
    <source>
        <strain evidence="6">UBT1</strain>
    </source>
</reference>
<dbReference type="Proteomes" id="UP000070659">
    <property type="component" value="Unassembled WGS sequence"/>
</dbReference>
<dbReference type="EMBL" id="JYIK01001058">
    <property type="protein sequence ID" value="KWX07405.1"/>
    <property type="molecule type" value="Genomic_DNA"/>
</dbReference>
<dbReference type="PANTHER" id="PTHR37309">
    <property type="entry name" value="SLR0284 PROTEIN"/>
    <property type="match status" value="1"/>
</dbReference>
<reference evidence="3" key="3">
    <citation type="submission" date="2015-04" db="EMBL/GenBank/DDBJ databases">
        <title>Physiological reanalysis, assessment of diazotrophy, and genome sequences of multiple isolates of Streptomyces thermoautotrophicus.</title>
        <authorList>
            <person name="MacKellar D.C."/>
            <person name="Lieber L."/>
            <person name="Norman J."/>
            <person name="Bolger A."/>
            <person name="Tobin C."/>
            <person name="Murray J.W."/>
            <person name="Woodward J."/>
            <person name="Friesen M."/>
            <person name="Prell J."/>
        </authorList>
    </citation>
    <scope>NUCLEOTIDE SEQUENCE [LARGE SCALE GENOMIC DNA]</scope>
    <source>
        <strain evidence="3">H1</strain>
    </source>
</reference>
<dbReference type="PANTHER" id="PTHR37309:SF1">
    <property type="entry name" value="SLR0284 PROTEIN"/>
    <property type="match status" value="1"/>
</dbReference>
<dbReference type="PATRIC" id="fig|1469144.10.peg.112"/>
<dbReference type="EMBL" id="LAXD01000001">
    <property type="protein sequence ID" value="KWW98423.1"/>
    <property type="molecule type" value="Genomic_DNA"/>
</dbReference>
<dbReference type="STRING" id="1469144.LI90_43"/>
<dbReference type="Proteomes" id="UP000070188">
    <property type="component" value="Unassembled WGS sequence"/>
</dbReference>
<sequence>MELIIRLVVNAVAIWVATLVVDGIELTGADTREKVFALLVAAVIFGLVNAVIKPIVELFALPLFILTLGLITFVINALMLWLTSWISEKVGLAFHVDGFWPALLGALVVTVVSFLLSLVLPDGD</sequence>
<feature type="transmembrane region" description="Helical" evidence="1">
    <location>
        <begin position="59"/>
        <end position="86"/>
    </location>
</feature>
<dbReference type="RefSeq" id="WP_066883140.1">
    <property type="nucleotide sequence ID" value="NZ_CP171739.1"/>
</dbReference>
<evidence type="ECO:0000313" key="5">
    <source>
        <dbReference type="Proteomes" id="UP000070188"/>
    </source>
</evidence>
<feature type="transmembrane region" description="Helical" evidence="1">
    <location>
        <begin position="7"/>
        <end position="29"/>
    </location>
</feature>
<protein>
    <submittedName>
        <fullName evidence="2">Membrane protein</fullName>
    </submittedName>
</protein>
<evidence type="ECO:0000313" key="3">
    <source>
        <dbReference type="EMBL" id="KWW98423.1"/>
    </source>
</evidence>
<accession>A0A132MJ22</accession>
<evidence type="ECO:0000313" key="6">
    <source>
        <dbReference type="Proteomes" id="UP000070598"/>
    </source>
</evidence>
<reference evidence="5" key="4">
    <citation type="submission" date="2015-04" db="EMBL/GenBank/DDBJ databases">
        <title>Physiological reanalysis, assessment of diazotrophy, and genome sequences of multiple isolates of Streptomyces thermoautotrophicus.</title>
        <authorList>
            <person name="MacKellar D.C."/>
            <person name="Lieber L."/>
            <person name="Norman J."/>
            <person name="Bolger A."/>
            <person name="Tobin C."/>
            <person name="Murray J.W."/>
            <person name="Chang R."/>
            <person name="Ford T."/>
            <person name="Nguyen P.Q."/>
            <person name="Woodward J."/>
            <person name="Permingeat H."/>
            <person name="Joshi N.S."/>
            <person name="Silver P.A."/>
            <person name="Usadel B."/>
            <person name="Rutherford A.W."/>
            <person name="Friesen M."/>
            <person name="Prell J."/>
        </authorList>
    </citation>
    <scope>NUCLEOTIDE SEQUENCE [LARGE SCALE GENOMIC DNA]</scope>
    <source>
        <strain evidence="5">H1</strain>
    </source>
</reference>
<reference evidence="2 7" key="1">
    <citation type="submission" date="2015-02" db="EMBL/GenBank/DDBJ databases">
        <title>Physiological reanalysis, assessment of diazotrophy, and genome sequences of multiple isolates of Streptomyces thermoautotrophicus.</title>
        <authorList>
            <person name="MacKellar D.C."/>
            <person name="Lieber L."/>
            <person name="Norman J."/>
            <person name="Bolger A."/>
            <person name="Tobin C."/>
            <person name="Murray J.W."/>
            <person name="Prell J."/>
        </authorList>
    </citation>
    <scope>NUCLEOTIDE SEQUENCE [LARGE SCALE GENOMIC DNA]</scope>
    <source>
        <strain evidence="2 7">UBT1</strain>
    </source>
</reference>
<feature type="transmembrane region" description="Helical" evidence="1">
    <location>
        <begin position="98"/>
        <end position="120"/>
    </location>
</feature>
<dbReference type="Pfam" id="PF04020">
    <property type="entry name" value="Phage_holin_4_2"/>
    <property type="match status" value="1"/>
</dbReference>
<comment type="caution">
    <text evidence="2">The sequence shown here is derived from an EMBL/GenBank/DDBJ whole genome shotgun (WGS) entry which is preliminary data.</text>
</comment>
<keyword evidence="1" id="KW-0472">Membrane</keyword>
<evidence type="ECO:0000256" key="1">
    <source>
        <dbReference type="SAM" id="Phobius"/>
    </source>
</evidence>
<evidence type="ECO:0000313" key="7">
    <source>
        <dbReference type="Proteomes" id="UP000070659"/>
    </source>
</evidence>
<keyword evidence="1" id="KW-0812">Transmembrane</keyword>